<sequence length="402" mass="47143">MDLSNFKPEVWTTSSNSALKVSLVGKDGAVQFTPTFTYPIFGESEQIFGYKDLTIHLAFDSVTFKPFVNVKYSSKLDTDETEDVEKKLLDVLPKDDDVIVKDEVKWVDSFEAEQSGGYSLPPDKYEIEEYEIDGENYAVFKTNLTKSKDLKKLHRRVQIFSLLFIEAASYIDEDDSNWDVFWLFNKTTKQCIGYVTAYMYWNYANASQFDRDNYTKHFRGKISQFLIFPPYQGKGHGSKLYQAIFSHWLNATNVIELTVEDPNESFDDLRDRNDLEFLKKQGFFAEFSDDSNDFVEDNWLVEKQLKYKLEKRQFSRLVEMILFSKGFTGLFRRQVKKRIFLKNYDALCDLEEAERKSALQNSYLLIKDDYKRILSSCSFNKRKLDDDEDPTNSDNKKVKFTE</sequence>
<evidence type="ECO:0000256" key="10">
    <source>
        <dbReference type="ARBA" id="ARBA00023204"/>
    </source>
</evidence>
<dbReference type="GO" id="GO:0005634">
    <property type="term" value="C:nucleus"/>
    <property type="evidence" value="ECO:0007669"/>
    <property type="project" value="UniProtKB-SubCell"/>
</dbReference>
<evidence type="ECO:0000256" key="18">
    <source>
        <dbReference type="SAM" id="MobiDB-lite"/>
    </source>
</evidence>
<feature type="binding site" evidence="16">
    <location>
        <begin position="232"/>
        <end position="238"/>
    </location>
    <ligand>
        <name>acetyl-CoA</name>
        <dbReference type="ChEBI" id="CHEBI:57288"/>
    </ligand>
</feature>
<dbReference type="SUPFAM" id="SSF55729">
    <property type="entry name" value="Acyl-CoA N-acyltransferases (Nat)"/>
    <property type="match status" value="1"/>
</dbReference>
<dbReference type="GO" id="GO:0005737">
    <property type="term" value="C:cytoplasm"/>
    <property type="evidence" value="ECO:0007669"/>
    <property type="project" value="UniProtKB-SubCell"/>
</dbReference>
<comment type="subunit">
    <text evidence="14">Component of the HAT-B complex composed of at least HAT1 and HAT2. The HAT-B complex binds to histone H4 tail.</text>
</comment>
<comment type="similarity">
    <text evidence="3 14">Belongs to the HAT1 family.</text>
</comment>
<dbReference type="Gene3D" id="3.90.360.10">
    <property type="entry name" value="Histone acetyl transferase 1 (HAT1), N-terminal domain"/>
    <property type="match status" value="1"/>
</dbReference>
<comment type="catalytic activity">
    <reaction evidence="13 14">
        <text>L-lysyl-[protein] + acetyl-CoA = N(6)-acetyl-L-lysyl-[protein] + CoA + H(+)</text>
        <dbReference type="Rhea" id="RHEA:45948"/>
        <dbReference type="Rhea" id="RHEA-COMP:9752"/>
        <dbReference type="Rhea" id="RHEA-COMP:10731"/>
        <dbReference type="ChEBI" id="CHEBI:15378"/>
        <dbReference type="ChEBI" id="CHEBI:29969"/>
        <dbReference type="ChEBI" id="CHEBI:57287"/>
        <dbReference type="ChEBI" id="CHEBI:57288"/>
        <dbReference type="ChEBI" id="CHEBI:61930"/>
        <dbReference type="EC" id="2.3.1.48"/>
    </reaction>
</comment>
<dbReference type="Pfam" id="PF00583">
    <property type="entry name" value="Acetyltransf_1"/>
    <property type="match status" value="1"/>
</dbReference>
<feature type="binding site" evidence="16">
    <location>
        <begin position="225"/>
        <end position="227"/>
    </location>
    <ligand>
        <name>acetyl-CoA</name>
        <dbReference type="ChEBI" id="CHEBI:57288"/>
    </ligand>
</feature>
<dbReference type="InterPro" id="IPR000182">
    <property type="entry name" value="GNAT_dom"/>
</dbReference>
<dbReference type="EC" id="2.3.1.48" evidence="4 14"/>
<dbReference type="PROSITE" id="PS51186">
    <property type="entry name" value="GNAT"/>
    <property type="match status" value="1"/>
</dbReference>
<reference key="2">
    <citation type="submission" date="2011-08" db="EMBL/GenBank/DDBJ databases">
        <title>Genome sequence of Naumovozyma castellii.</title>
        <authorList>
            <person name="Gordon J.L."/>
            <person name="Armisen D."/>
            <person name="Proux-Wera E."/>
            <person name="OhEigeartaigh S.S."/>
            <person name="Byrne K.P."/>
            <person name="Wolfe K.H."/>
        </authorList>
    </citation>
    <scope>NUCLEOTIDE SEQUENCE</scope>
    <source>
        <strain>Type strain:CBS 4309</strain>
    </source>
</reference>
<comment type="function">
    <text evidence="14">Catalytic component of the histone acetylase B (HAT-B) complex. Has intrinsic substrate specificity that modifies lysine in recognition sequence GXGKXG. Involved in DNA double-strand break repair.</text>
</comment>
<dbReference type="Pfam" id="PF21184">
    <property type="entry name" value="HAT1_C_fung"/>
    <property type="match status" value="1"/>
</dbReference>
<feature type="region of interest" description="Interaction with histone H4 N-terminus" evidence="16">
    <location>
        <begin position="198"/>
        <end position="200"/>
    </location>
</feature>
<proteinExistence type="inferred from homology"/>
<evidence type="ECO:0000256" key="8">
    <source>
        <dbReference type="ARBA" id="ARBA00022763"/>
    </source>
</evidence>
<keyword evidence="8" id="KW-0227">DNA damage</keyword>
<feature type="binding site" evidence="16">
    <location>
        <position position="263"/>
    </location>
    <ligand>
        <name>acetyl-CoA</name>
        <dbReference type="ChEBI" id="CHEBI:57288"/>
    </ligand>
</feature>
<evidence type="ECO:0000256" key="7">
    <source>
        <dbReference type="ARBA" id="ARBA00022679"/>
    </source>
</evidence>
<dbReference type="HOGENOM" id="CLU_036024_2_1_1"/>
<dbReference type="GO" id="GO:0000123">
    <property type="term" value="C:histone acetyltransferase complex"/>
    <property type="evidence" value="ECO:0007669"/>
    <property type="project" value="EnsemblFungi"/>
</dbReference>
<gene>
    <name evidence="20" type="primary">NCAS0B04770</name>
    <name evidence="20" type="ordered locus">NCAS_0B04770</name>
</gene>
<evidence type="ECO:0000256" key="17">
    <source>
        <dbReference type="PIRSR" id="PIRSR038084-3"/>
    </source>
</evidence>
<dbReference type="GO" id="GO:0000781">
    <property type="term" value="C:chromosome, telomeric region"/>
    <property type="evidence" value="ECO:0007669"/>
    <property type="project" value="GOC"/>
</dbReference>
<accession>G0VAN5</accession>
<dbReference type="GO" id="GO:0003682">
    <property type="term" value="F:chromatin binding"/>
    <property type="evidence" value="ECO:0007669"/>
    <property type="project" value="EnsemblFungi"/>
</dbReference>
<evidence type="ECO:0000256" key="14">
    <source>
        <dbReference type="PIRNR" id="PIRNR038084"/>
    </source>
</evidence>
<evidence type="ECO:0000256" key="12">
    <source>
        <dbReference type="ARBA" id="ARBA00023315"/>
    </source>
</evidence>
<evidence type="ECO:0000256" key="5">
    <source>
        <dbReference type="ARBA" id="ARBA00021268"/>
    </source>
</evidence>
<keyword evidence="7 14" id="KW-0808">Transferase</keyword>
<feature type="active site" description="Proton donor/acceptor" evidence="15">
    <location>
        <position position="260"/>
    </location>
</feature>
<dbReference type="FunFam" id="3.40.630.30:FF:000114">
    <property type="entry name" value="Histone acetyltransferase type B catalytic subunit"/>
    <property type="match status" value="1"/>
</dbReference>
<dbReference type="GeneID" id="96902119"/>
<keyword evidence="21" id="KW-1185">Reference proteome</keyword>
<evidence type="ECO:0000256" key="2">
    <source>
        <dbReference type="ARBA" id="ARBA00004496"/>
    </source>
</evidence>
<dbReference type="PIRSF" id="PIRSF038084">
    <property type="entry name" value="HAT-B_cat"/>
    <property type="match status" value="1"/>
</dbReference>
<feature type="domain" description="N-acetyltransferase" evidence="19">
    <location>
        <begin position="143"/>
        <end position="306"/>
    </location>
</feature>
<dbReference type="InParanoid" id="G0VAN5"/>
<dbReference type="InterPro" id="IPR017380">
    <property type="entry name" value="Hist_AcTrfase_B-typ_cat-su"/>
</dbReference>
<dbReference type="InterPro" id="IPR037113">
    <property type="entry name" value="Hat1_N_sf"/>
</dbReference>
<dbReference type="AlphaFoldDB" id="G0VAN5"/>
<evidence type="ECO:0000256" key="4">
    <source>
        <dbReference type="ARBA" id="ARBA00013184"/>
    </source>
</evidence>
<feature type="region of interest" description="Interaction with histone H4 N-terminus" evidence="16">
    <location>
        <begin position="43"/>
        <end position="45"/>
    </location>
</feature>
<evidence type="ECO:0000259" key="19">
    <source>
        <dbReference type="PROSITE" id="PS51186"/>
    </source>
</evidence>
<dbReference type="InterPro" id="IPR019467">
    <property type="entry name" value="Hat1_N"/>
</dbReference>
<reference evidence="20 21" key="1">
    <citation type="journal article" date="2011" name="Proc. Natl. Acad. Sci. U.S.A.">
        <title>Evolutionary erosion of yeast sex chromosomes by mating-type switching accidents.</title>
        <authorList>
            <person name="Gordon J.L."/>
            <person name="Armisen D."/>
            <person name="Proux-Wera E."/>
            <person name="Oheigeartaigh S.S."/>
            <person name="Byrne K.P."/>
            <person name="Wolfe K.H."/>
        </authorList>
    </citation>
    <scope>NUCLEOTIDE SEQUENCE [LARGE SCALE GENOMIC DNA]</scope>
    <source>
        <strain evidence="21">ATCC 76901 / BCRC 22586 / CBS 4309 / NBRC 1992 / NRRL Y-12630</strain>
    </source>
</reference>
<evidence type="ECO:0000313" key="20">
    <source>
        <dbReference type="EMBL" id="CCC68561.1"/>
    </source>
</evidence>
<dbReference type="KEGG" id="ncs:NCAS_0B04770"/>
<dbReference type="STRING" id="1064592.G0VAN5"/>
<dbReference type="InterPro" id="IPR016181">
    <property type="entry name" value="Acyl_CoA_acyltransferase"/>
</dbReference>
<dbReference type="PANTHER" id="PTHR12046">
    <property type="entry name" value="HISTONE ACETYLTRANSFERASE TYPE B CATALYTIC SUBUNIT"/>
    <property type="match status" value="1"/>
</dbReference>
<dbReference type="GO" id="GO:0031509">
    <property type="term" value="P:subtelomeric heterochromatin formation"/>
    <property type="evidence" value="ECO:0007669"/>
    <property type="project" value="EnsemblFungi"/>
</dbReference>
<dbReference type="eggNOG" id="KOG2696">
    <property type="taxonomic scope" value="Eukaryota"/>
</dbReference>
<dbReference type="Gene3D" id="3.40.630.30">
    <property type="match status" value="1"/>
</dbReference>
<feature type="region of interest" description="Disordered" evidence="18">
    <location>
        <begin position="383"/>
        <end position="402"/>
    </location>
</feature>
<evidence type="ECO:0000256" key="6">
    <source>
        <dbReference type="ARBA" id="ARBA00022490"/>
    </source>
</evidence>
<dbReference type="RefSeq" id="XP_003674933.1">
    <property type="nucleotide sequence ID" value="XM_003674885.1"/>
</dbReference>
<keyword evidence="9" id="KW-0156">Chromatin regulator</keyword>
<keyword evidence="6 14" id="KW-0963">Cytoplasm</keyword>
<protein>
    <recommendedName>
        <fullName evidence="5 14">Histone acetyltransferase type B catalytic subunit</fullName>
        <ecNumber evidence="4 14">2.3.1.48</ecNumber>
    </recommendedName>
</protein>
<feature type="binding site" evidence="16">
    <location>
        <position position="272"/>
    </location>
    <ligand>
        <name>acetyl-CoA</name>
        <dbReference type="ChEBI" id="CHEBI:57288"/>
    </ligand>
</feature>
<evidence type="ECO:0000256" key="3">
    <source>
        <dbReference type="ARBA" id="ARBA00010543"/>
    </source>
</evidence>
<keyword evidence="11 14" id="KW-0539">Nucleus</keyword>
<comment type="subcellular location">
    <subcellularLocation>
        <location evidence="2 14">Cytoplasm</location>
    </subcellularLocation>
    <subcellularLocation>
        <location evidence="1 14">Nucleus</location>
    </subcellularLocation>
</comment>
<evidence type="ECO:0000256" key="9">
    <source>
        <dbReference type="ARBA" id="ARBA00022853"/>
    </source>
</evidence>
<feature type="site" description="Interaction with histone H4 N-terminus" evidence="17">
    <location>
        <position position="178"/>
    </location>
</feature>
<dbReference type="OrthoDB" id="10253098at2759"/>
<dbReference type="EMBL" id="HE576753">
    <property type="protein sequence ID" value="CCC68561.1"/>
    <property type="molecule type" value="Genomic_DNA"/>
</dbReference>
<dbReference type="Pfam" id="PF10394">
    <property type="entry name" value="Hat1_N"/>
    <property type="match status" value="1"/>
</dbReference>
<name>G0VAN5_NAUCA</name>
<evidence type="ECO:0000313" key="21">
    <source>
        <dbReference type="Proteomes" id="UP000001640"/>
    </source>
</evidence>
<keyword evidence="10" id="KW-0234">DNA repair</keyword>
<dbReference type="Gene3D" id="1.10.10.390">
    <property type="match status" value="1"/>
</dbReference>
<evidence type="ECO:0000256" key="1">
    <source>
        <dbReference type="ARBA" id="ARBA00004123"/>
    </source>
</evidence>
<organism evidence="20 21">
    <name type="scientific">Naumovozyma castellii</name>
    <name type="common">Yeast</name>
    <name type="synonym">Saccharomyces castellii</name>
    <dbReference type="NCBI Taxonomy" id="27288"/>
    <lineage>
        <taxon>Eukaryota</taxon>
        <taxon>Fungi</taxon>
        <taxon>Dikarya</taxon>
        <taxon>Ascomycota</taxon>
        <taxon>Saccharomycotina</taxon>
        <taxon>Saccharomycetes</taxon>
        <taxon>Saccharomycetales</taxon>
        <taxon>Saccharomycetaceae</taxon>
        <taxon>Naumovozyma</taxon>
    </lineage>
</organism>
<dbReference type="GO" id="GO:0004402">
    <property type="term" value="F:histone acetyltransferase activity"/>
    <property type="evidence" value="ECO:0007669"/>
    <property type="project" value="UniProtKB-UniRule"/>
</dbReference>
<evidence type="ECO:0000256" key="15">
    <source>
        <dbReference type="PIRSR" id="PIRSR038084-1"/>
    </source>
</evidence>
<dbReference type="Proteomes" id="UP000001640">
    <property type="component" value="Chromosome 2"/>
</dbReference>
<dbReference type="GO" id="GO:0006302">
    <property type="term" value="P:double-strand break repair"/>
    <property type="evidence" value="ECO:0007669"/>
    <property type="project" value="EnsemblFungi"/>
</dbReference>
<dbReference type="OMA" id="HNANECI"/>
<dbReference type="GO" id="GO:0042393">
    <property type="term" value="F:histone binding"/>
    <property type="evidence" value="ECO:0007669"/>
    <property type="project" value="InterPro"/>
</dbReference>
<evidence type="ECO:0000256" key="13">
    <source>
        <dbReference type="ARBA" id="ARBA00048017"/>
    </source>
</evidence>
<dbReference type="InterPro" id="IPR013523">
    <property type="entry name" value="Hist_AcTrfase_HAT1_C"/>
</dbReference>
<evidence type="ECO:0000256" key="16">
    <source>
        <dbReference type="PIRSR" id="PIRSR038084-2"/>
    </source>
</evidence>
<evidence type="ECO:0000256" key="11">
    <source>
        <dbReference type="ARBA" id="ARBA00023242"/>
    </source>
</evidence>
<dbReference type="FunCoup" id="G0VAN5">
    <property type="interactions" value="1249"/>
</dbReference>
<keyword evidence="12 14" id="KW-0012">Acyltransferase</keyword>